<protein>
    <submittedName>
        <fullName evidence="1">Uncharacterized protein</fullName>
    </submittedName>
</protein>
<dbReference type="EMBL" id="CP003332">
    <property type="protein sequence ID" value="AFJ62360.1"/>
    <property type="molecule type" value="Genomic_DNA"/>
</dbReference>
<proteinExistence type="predicted"/>
<dbReference type="Proteomes" id="UP000002878">
    <property type="component" value="Chromosome"/>
</dbReference>
<dbReference type="AlphaFoldDB" id="I2C6T6"/>
<accession>I2C6T6</accession>
<dbReference type="KEGG" id="bqy:MUS_2430"/>
<evidence type="ECO:0000313" key="2">
    <source>
        <dbReference type="Proteomes" id="UP000002878"/>
    </source>
</evidence>
<name>I2C6T6_BACAY</name>
<organism evidence="1 2">
    <name type="scientific">Bacillus amyloliquefaciens (strain Y2)</name>
    <name type="common">Bacillus amyloliquefaciens subsp. plantarum (strain B9601-Y2)</name>
    <dbReference type="NCBI Taxonomy" id="1155777"/>
    <lineage>
        <taxon>Bacteria</taxon>
        <taxon>Bacillati</taxon>
        <taxon>Bacillota</taxon>
        <taxon>Bacilli</taxon>
        <taxon>Bacillales</taxon>
        <taxon>Bacillaceae</taxon>
        <taxon>Bacillus</taxon>
        <taxon>Bacillus amyloliquefaciens group</taxon>
    </lineage>
</organism>
<sequence>MPRGLDTTGFMIDFIVSRFMKKTSKKRTFLKRNEVKTCRDLLNLQHFN</sequence>
<gene>
    <name evidence="1" type="ORF">MUS_2430</name>
</gene>
<evidence type="ECO:0000313" key="1">
    <source>
        <dbReference type="EMBL" id="AFJ62360.1"/>
    </source>
</evidence>
<dbReference type="PATRIC" id="fig|1126211.3.peg.2315"/>
<reference evidence="1 2" key="1">
    <citation type="journal article" date="2012" name="J. Biotechnol.">
        <title>Genome sequence of the plant growth promoting strain Bacillus amyloliquefaciens subsp. plantarum B9601-Y2 and expression of mersacidin and other secondary metabolites.</title>
        <authorList>
            <person name="He P."/>
            <person name="Hao K."/>
            <person name="Blom J."/>
            <person name="Ruckert C."/>
            <person name="Vater J."/>
            <person name="Mao Z."/>
            <person name="Wu Y."/>
            <person name="Hou M."/>
            <person name="He P."/>
            <person name="He Y."/>
            <person name="Borriss R."/>
        </authorList>
    </citation>
    <scope>NUCLEOTIDE SEQUENCE [LARGE SCALE GENOMIC DNA]</scope>
    <source>
        <strain evidence="1">Y2</strain>
    </source>
</reference>
<dbReference type="HOGENOM" id="CLU_3149039_0_0_9"/>